<name>A0A7N2KL71_QUELO</name>
<proteinExistence type="predicted"/>
<dbReference type="FunFam" id="3.30.200.20:FF:000059">
    <property type="entry name" value="S-receptor-like serine/threonine-protein kinase"/>
    <property type="match status" value="2"/>
</dbReference>
<dbReference type="InterPro" id="IPR011009">
    <property type="entry name" value="Kinase-like_dom_sf"/>
</dbReference>
<keyword evidence="16" id="KW-0325">Glycoprotein</keyword>
<dbReference type="CDD" id="cd14066">
    <property type="entry name" value="STKc_IRAK"/>
    <property type="match status" value="1"/>
</dbReference>
<dbReference type="PROSITE" id="PS00107">
    <property type="entry name" value="PROTEIN_KINASE_ATP"/>
    <property type="match status" value="1"/>
</dbReference>
<dbReference type="Gene3D" id="2.90.10.10">
    <property type="entry name" value="Bulb-type lectin domain"/>
    <property type="match status" value="1"/>
</dbReference>
<evidence type="ECO:0000256" key="2">
    <source>
        <dbReference type="ARBA" id="ARBA00012513"/>
    </source>
</evidence>
<evidence type="ECO:0000313" key="25">
    <source>
        <dbReference type="Proteomes" id="UP000594261"/>
    </source>
</evidence>
<sequence length="1170" mass="133159">MALQLSYLLSLLFLILLLPHSTTAQTSSSQSLGSSLTAQEKDSYWASPSGDFAFGFQQIGKGGYLLVIWFNKLPEKTLVWSANGDNLVPRGSKVELTKDGKFVLNDPAGLEIWKVDLVGSVVAYAAMLDTGNFVLANQDSSLLWQSFDHPTDTMLPSQTMSQGSKLVACYSEMNYSNGRFQFQLKSDGSLALQTRAYPTDYSYADYWPEKNISGFKDFYQRAIMEYDGVLRHYVYPKSSLMPRSWAYLPNFIPSNMCNSIPIDMYGSGACGYNSYCMFDGQRPKCQCPDGYTFIDPEDVMKGCKQNFLSQSCDEALPESDLFYLKSMPNTDWPGMTDYESFPEQNEDWCRTACLGDCFCAAAPLGADLKKKDQSTVILIVSVLLSSSVFLNLLFLLAVFLLVFRFKYWKPKAHKPYPVMPGMNLRSYTYEELTEATNGFREELGRGAFAKVYNGVLESEDRKLVAVKRLNVMVRDGDLEFKAEVSAIGRTNHRNLVQLLGFCNEGQRRLLVYEFMSNGSIASILFGGSRPNWHQRIQIALGTAKGLFYLHEECSTQIIHCDIKPQNILLDDSFTARISDFGLANLLKTDQTRTTTSIRGTKGYVALKWFRHMPVTAKVDVYSFGVLLLELICCRKSFEVEAQDEDRMILVDWAYDCFKERKLDLLVENDEEAIDDVKRVENYVMTAIWCIQEDPSLRPTMKKVVQMMEGAGEVSFLPGWEFRFNSLHLTGHRLLTMSQGSKLVARYSEMNYSNGRFQFQLRLNGSLVLQTRAYPTDYSYADYWSEEAIGSGFKWGVLEEKVPLSNGRMDSSFEGKALIKIRKDISTLKPLGADLKKKDQSTVILIVSVLLSSSVFLNLLFLLAVFLLVFHFKYWKPKALKQSPVMPGMNLQSYTNEELTEATNGFREELGRGAFAKVYKGVLGYEDRKLVAVNRMNDMVKEGDLEFKAEVSAIGRTNHRNLVQLLGFCNKGQHRLLVYVFMCNGSLASFLFGVSQPYWHQRIQIALETARGLFYLHEECSTQIIRCDIKPQNILLDDSFTARISDFGLAKILKMDQTRTTTGIRGTKGYVAPEWFRHMPVTARVDVYRFGILLPELIFCRKSFEAEAQDEDRMILADWAYDCYNERKLVLLVENDEEAIDDLKRVENYVMIEIWCIQEDPSLRPTMKKVV</sequence>
<keyword evidence="12 20" id="KW-1133">Transmembrane helix</keyword>
<keyword evidence="11 19" id="KW-0067">ATP-binding</keyword>
<dbReference type="InterPro" id="IPR000719">
    <property type="entry name" value="Prot_kinase_dom"/>
</dbReference>
<dbReference type="EC" id="2.7.11.1" evidence="2"/>
<keyword evidence="7 21" id="KW-0732">Signal</keyword>
<feature type="transmembrane region" description="Helical" evidence="20">
    <location>
        <begin position="376"/>
        <end position="403"/>
    </location>
</feature>
<keyword evidence="6 20" id="KW-0812">Transmembrane</keyword>
<comment type="subcellular location">
    <subcellularLocation>
        <location evidence="1">Membrane</location>
        <topology evidence="1">Single-pass type I membrane protein</topology>
    </subcellularLocation>
</comment>
<dbReference type="Gene3D" id="3.30.200.20">
    <property type="entry name" value="Phosphorylase Kinase, domain 1"/>
    <property type="match status" value="2"/>
</dbReference>
<evidence type="ECO:0000256" key="13">
    <source>
        <dbReference type="ARBA" id="ARBA00023136"/>
    </source>
</evidence>
<dbReference type="FunFam" id="2.90.10.10:FF:000013">
    <property type="entry name" value="G-type lectin S-receptor-like serine/threonine-protein kinase LECRK1"/>
    <property type="match status" value="1"/>
</dbReference>
<dbReference type="PROSITE" id="PS50927">
    <property type="entry name" value="BULB_LECTIN"/>
    <property type="match status" value="1"/>
</dbReference>
<evidence type="ECO:0000256" key="18">
    <source>
        <dbReference type="ARBA" id="ARBA00048679"/>
    </source>
</evidence>
<evidence type="ECO:0000256" key="12">
    <source>
        <dbReference type="ARBA" id="ARBA00022989"/>
    </source>
</evidence>
<evidence type="ECO:0000256" key="10">
    <source>
        <dbReference type="ARBA" id="ARBA00022777"/>
    </source>
</evidence>
<dbReference type="Pfam" id="PF00069">
    <property type="entry name" value="Pkinase"/>
    <property type="match status" value="2"/>
</dbReference>
<evidence type="ECO:0000256" key="5">
    <source>
        <dbReference type="ARBA" id="ARBA00022679"/>
    </source>
</evidence>
<keyword evidence="15" id="KW-0675">Receptor</keyword>
<keyword evidence="25" id="KW-1185">Reference proteome</keyword>
<keyword evidence="8" id="KW-0430">Lectin</keyword>
<keyword evidence="13 20" id="KW-0472">Membrane</keyword>
<evidence type="ECO:0000256" key="9">
    <source>
        <dbReference type="ARBA" id="ARBA00022741"/>
    </source>
</evidence>
<comment type="catalytic activity">
    <reaction evidence="18">
        <text>L-seryl-[protein] + ATP = O-phospho-L-seryl-[protein] + ADP + H(+)</text>
        <dbReference type="Rhea" id="RHEA:17989"/>
        <dbReference type="Rhea" id="RHEA-COMP:9863"/>
        <dbReference type="Rhea" id="RHEA-COMP:11604"/>
        <dbReference type="ChEBI" id="CHEBI:15378"/>
        <dbReference type="ChEBI" id="CHEBI:29999"/>
        <dbReference type="ChEBI" id="CHEBI:30616"/>
        <dbReference type="ChEBI" id="CHEBI:83421"/>
        <dbReference type="ChEBI" id="CHEBI:456216"/>
        <dbReference type="EC" id="2.7.11.1"/>
    </reaction>
</comment>
<organism evidence="24 25">
    <name type="scientific">Quercus lobata</name>
    <name type="common">Valley oak</name>
    <dbReference type="NCBI Taxonomy" id="97700"/>
    <lineage>
        <taxon>Eukaryota</taxon>
        <taxon>Viridiplantae</taxon>
        <taxon>Streptophyta</taxon>
        <taxon>Embryophyta</taxon>
        <taxon>Tracheophyta</taxon>
        <taxon>Spermatophyta</taxon>
        <taxon>Magnoliopsida</taxon>
        <taxon>eudicotyledons</taxon>
        <taxon>Gunneridae</taxon>
        <taxon>Pentapetalae</taxon>
        <taxon>rosids</taxon>
        <taxon>fabids</taxon>
        <taxon>Fagales</taxon>
        <taxon>Fagaceae</taxon>
        <taxon>Quercus</taxon>
    </lineage>
</organism>
<evidence type="ECO:0000256" key="17">
    <source>
        <dbReference type="ARBA" id="ARBA00047899"/>
    </source>
</evidence>
<dbReference type="SMART" id="SM00220">
    <property type="entry name" value="S_TKc"/>
    <property type="match status" value="2"/>
</dbReference>
<protein>
    <recommendedName>
        <fullName evidence="2">non-specific serine/threonine protein kinase</fullName>
        <ecNumber evidence="2">2.7.11.1</ecNumber>
    </recommendedName>
</protein>
<evidence type="ECO:0000256" key="4">
    <source>
        <dbReference type="ARBA" id="ARBA00022536"/>
    </source>
</evidence>
<evidence type="ECO:0000256" key="8">
    <source>
        <dbReference type="ARBA" id="ARBA00022734"/>
    </source>
</evidence>
<dbReference type="InterPro" id="IPR051343">
    <property type="entry name" value="G-type_lectin_kinases/EP1-like"/>
</dbReference>
<dbReference type="PANTHER" id="PTHR47976:SF108">
    <property type="entry name" value="G-TYPE LECTIN S-RECEPTOR-LIKE SERINE_THREONINE-PROTEIN KINASE LECRK1"/>
    <property type="match status" value="1"/>
</dbReference>
<dbReference type="EMBL" id="LRBV02000001">
    <property type="status" value="NOT_ANNOTATED_CDS"/>
    <property type="molecule type" value="Genomic_DNA"/>
</dbReference>
<evidence type="ECO:0000256" key="11">
    <source>
        <dbReference type="ARBA" id="ARBA00022840"/>
    </source>
</evidence>
<comment type="catalytic activity">
    <reaction evidence="17">
        <text>L-threonyl-[protein] + ATP = O-phospho-L-threonyl-[protein] + ADP + H(+)</text>
        <dbReference type="Rhea" id="RHEA:46608"/>
        <dbReference type="Rhea" id="RHEA-COMP:11060"/>
        <dbReference type="Rhea" id="RHEA-COMP:11605"/>
        <dbReference type="ChEBI" id="CHEBI:15378"/>
        <dbReference type="ChEBI" id="CHEBI:30013"/>
        <dbReference type="ChEBI" id="CHEBI:30616"/>
        <dbReference type="ChEBI" id="CHEBI:61977"/>
        <dbReference type="ChEBI" id="CHEBI:456216"/>
        <dbReference type="EC" id="2.7.11.1"/>
    </reaction>
</comment>
<dbReference type="EnsemblPlants" id="QL01p007174:mrna">
    <property type="protein sequence ID" value="QL01p007174:mrna"/>
    <property type="gene ID" value="QL01p007174"/>
</dbReference>
<dbReference type="InterPro" id="IPR001480">
    <property type="entry name" value="Bulb-type_lectin_dom"/>
</dbReference>
<dbReference type="Gramene" id="QL01p007174:mrna">
    <property type="protein sequence ID" value="QL01p007174:mrna"/>
    <property type="gene ID" value="QL01p007174"/>
</dbReference>
<evidence type="ECO:0000256" key="1">
    <source>
        <dbReference type="ARBA" id="ARBA00004479"/>
    </source>
</evidence>
<dbReference type="Gene3D" id="1.10.510.10">
    <property type="entry name" value="Transferase(Phosphotransferase) domain 1"/>
    <property type="match status" value="2"/>
</dbReference>
<dbReference type="AlphaFoldDB" id="A0A7N2KL71"/>
<keyword evidence="10" id="KW-0418">Kinase</keyword>
<dbReference type="GO" id="GO:0004674">
    <property type="term" value="F:protein serine/threonine kinase activity"/>
    <property type="evidence" value="ECO:0007669"/>
    <property type="project" value="UniProtKB-KW"/>
</dbReference>
<keyword evidence="4" id="KW-0245">EGF-like domain</keyword>
<feature type="signal peptide" evidence="21">
    <location>
        <begin position="1"/>
        <end position="24"/>
    </location>
</feature>
<evidence type="ECO:0000313" key="24">
    <source>
        <dbReference type="EnsemblPlants" id="QL01p007174:mrna"/>
    </source>
</evidence>
<dbReference type="SMART" id="SM00108">
    <property type="entry name" value="B_lectin"/>
    <property type="match status" value="1"/>
</dbReference>
<evidence type="ECO:0000256" key="21">
    <source>
        <dbReference type="SAM" id="SignalP"/>
    </source>
</evidence>
<dbReference type="GO" id="GO:0016020">
    <property type="term" value="C:membrane"/>
    <property type="evidence" value="ECO:0007669"/>
    <property type="project" value="UniProtKB-SubCell"/>
</dbReference>
<evidence type="ECO:0000256" key="14">
    <source>
        <dbReference type="ARBA" id="ARBA00023157"/>
    </source>
</evidence>
<reference evidence="24" key="2">
    <citation type="submission" date="2021-01" db="UniProtKB">
        <authorList>
            <consortium name="EnsemblPlants"/>
        </authorList>
    </citation>
    <scope>IDENTIFICATION</scope>
</reference>
<dbReference type="GO" id="GO:0030246">
    <property type="term" value="F:carbohydrate binding"/>
    <property type="evidence" value="ECO:0007669"/>
    <property type="project" value="UniProtKB-KW"/>
</dbReference>
<dbReference type="InterPro" id="IPR036426">
    <property type="entry name" value="Bulb-type_lectin_dom_sf"/>
</dbReference>
<dbReference type="CDD" id="cd00028">
    <property type="entry name" value="B_lectin"/>
    <property type="match status" value="1"/>
</dbReference>
<dbReference type="PROSITE" id="PS50011">
    <property type="entry name" value="PROTEIN_KINASE_DOM"/>
    <property type="match status" value="2"/>
</dbReference>
<evidence type="ECO:0000256" key="6">
    <source>
        <dbReference type="ARBA" id="ARBA00022692"/>
    </source>
</evidence>
<feature type="domain" description="Protein kinase" evidence="22">
    <location>
        <begin position="437"/>
        <end position="716"/>
    </location>
</feature>
<feature type="transmembrane region" description="Helical" evidence="20">
    <location>
        <begin position="842"/>
        <end position="869"/>
    </location>
</feature>
<evidence type="ECO:0000256" key="7">
    <source>
        <dbReference type="ARBA" id="ARBA00022729"/>
    </source>
</evidence>
<evidence type="ECO:0000256" key="19">
    <source>
        <dbReference type="PROSITE-ProRule" id="PRU10141"/>
    </source>
</evidence>
<evidence type="ECO:0000256" key="16">
    <source>
        <dbReference type="ARBA" id="ARBA00023180"/>
    </source>
</evidence>
<evidence type="ECO:0000256" key="15">
    <source>
        <dbReference type="ARBA" id="ARBA00023170"/>
    </source>
</evidence>
<dbReference type="SUPFAM" id="SSF51110">
    <property type="entry name" value="alpha-D-mannose-specific plant lectins"/>
    <property type="match status" value="1"/>
</dbReference>
<dbReference type="Proteomes" id="UP000594261">
    <property type="component" value="Chromosome 1"/>
</dbReference>
<accession>A0A7N2KL71</accession>
<dbReference type="InterPro" id="IPR008271">
    <property type="entry name" value="Ser/Thr_kinase_AS"/>
</dbReference>
<keyword evidence="14" id="KW-1015">Disulfide bond</keyword>
<keyword evidence="3" id="KW-0723">Serine/threonine-protein kinase</keyword>
<dbReference type="Pfam" id="PF01453">
    <property type="entry name" value="B_lectin"/>
    <property type="match status" value="1"/>
</dbReference>
<evidence type="ECO:0000256" key="20">
    <source>
        <dbReference type="SAM" id="Phobius"/>
    </source>
</evidence>
<reference evidence="24 25" key="1">
    <citation type="journal article" date="2016" name="G3 (Bethesda)">
        <title>First Draft Assembly and Annotation of the Genome of a California Endemic Oak Quercus lobata Nee (Fagaceae).</title>
        <authorList>
            <person name="Sork V.L."/>
            <person name="Fitz-Gibbon S.T."/>
            <person name="Puiu D."/>
            <person name="Crepeau M."/>
            <person name="Gugger P.F."/>
            <person name="Sherman R."/>
            <person name="Stevens K."/>
            <person name="Langley C.H."/>
            <person name="Pellegrini M."/>
            <person name="Salzberg S.L."/>
        </authorList>
    </citation>
    <scope>NUCLEOTIDE SEQUENCE [LARGE SCALE GENOMIC DNA]</scope>
    <source>
        <strain evidence="24 25">cv. SW786</strain>
    </source>
</reference>
<dbReference type="InterPro" id="IPR017441">
    <property type="entry name" value="Protein_kinase_ATP_BS"/>
</dbReference>
<dbReference type="GO" id="GO:0005524">
    <property type="term" value="F:ATP binding"/>
    <property type="evidence" value="ECO:0007669"/>
    <property type="project" value="UniProtKB-UniRule"/>
</dbReference>
<feature type="binding site" evidence="19">
    <location>
        <position position="467"/>
    </location>
    <ligand>
        <name>ATP</name>
        <dbReference type="ChEBI" id="CHEBI:30616"/>
    </ligand>
</feature>
<feature type="domain" description="Bulb-type lectin" evidence="23">
    <location>
        <begin position="29"/>
        <end position="148"/>
    </location>
</feature>
<dbReference type="SUPFAM" id="SSF56112">
    <property type="entry name" value="Protein kinase-like (PK-like)"/>
    <property type="match status" value="2"/>
</dbReference>
<evidence type="ECO:0000256" key="3">
    <source>
        <dbReference type="ARBA" id="ARBA00022527"/>
    </source>
</evidence>
<dbReference type="PROSITE" id="PS00108">
    <property type="entry name" value="PROTEIN_KINASE_ST"/>
    <property type="match status" value="1"/>
</dbReference>
<dbReference type="OMA" id="QNCDEEL"/>
<dbReference type="PANTHER" id="PTHR47976">
    <property type="entry name" value="G-TYPE LECTIN S-RECEPTOR-LIKE SERINE/THREONINE-PROTEIN KINASE SD2-5"/>
    <property type="match status" value="1"/>
</dbReference>
<evidence type="ECO:0000259" key="23">
    <source>
        <dbReference type="PROSITE" id="PS50927"/>
    </source>
</evidence>
<evidence type="ECO:0000259" key="22">
    <source>
        <dbReference type="PROSITE" id="PS50011"/>
    </source>
</evidence>
<dbReference type="InParanoid" id="A0A7N2KL71"/>
<feature type="chain" id="PRO_5029627907" description="non-specific serine/threonine protein kinase" evidence="21">
    <location>
        <begin position="25"/>
        <end position="1170"/>
    </location>
</feature>
<keyword evidence="9 19" id="KW-0547">Nucleotide-binding</keyword>
<feature type="domain" description="Protein kinase" evidence="22">
    <location>
        <begin position="903"/>
        <end position="1170"/>
    </location>
</feature>
<dbReference type="FunFam" id="1.10.510.10:FF:000237">
    <property type="entry name" value="G-type lectin S-receptor-like serine/threonine-protein kinase"/>
    <property type="match status" value="2"/>
</dbReference>
<keyword evidence="5" id="KW-0808">Transferase</keyword>